<dbReference type="Proteomes" id="UP000199424">
    <property type="component" value="Unassembled WGS sequence"/>
</dbReference>
<evidence type="ECO:0000313" key="2">
    <source>
        <dbReference type="Proteomes" id="UP000199424"/>
    </source>
</evidence>
<name>A0A1I6HLG2_9GAMM</name>
<protein>
    <submittedName>
        <fullName evidence="1">Uncharacterized protein</fullName>
    </submittedName>
</protein>
<keyword evidence="2" id="KW-1185">Reference proteome</keyword>
<proteinExistence type="predicted"/>
<dbReference type="EMBL" id="FOYU01000003">
    <property type="protein sequence ID" value="SFR55292.1"/>
    <property type="molecule type" value="Genomic_DNA"/>
</dbReference>
<dbReference type="AlphaFoldDB" id="A0A1I6HLG2"/>
<accession>A0A1I6HLG2</accession>
<evidence type="ECO:0000313" key="1">
    <source>
        <dbReference type="EMBL" id="SFR55292.1"/>
    </source>
</evidence>
<organism evidence="1 2">
    <name type="scientific">Pseudidiomarina maritima</name>
    <dbReference type="NCBI Taxonomy" id="519453"/>
    <lineage>
        <taxon>Bacteria</taxon>
        <taxon>Pseudomonadati</taxon>
        <taxon>Pseudomonadota</taxon>
        <taxon>Gammaproteobacteria</taxon>
        <taxon>Alteromonadales</taxon>
        <taxon>Idiomarinaceae</taxon>
        <taxon>Pseudidiomarina</taxon>
    </lineage>
</organism>
<reference evidence="2" key="1">
    <citation type="submission" date="2016-10" db="EMBL/GenBank/DDBJ databases">
        <authorList>
            <person name="Varghese N."/>
            <person name="Submissions S."/>
        </authorList>
    </citation>
    <scope>NUCLEOTIDE SEQUENCE [LARGE SCALE GENOMIC DNA]</scope>
    <source>
        <strain evidence="2">CGMCC 1.7285</strain>
    </source>
</reference>
<dbReference type="RefSeq" id="WP_092857961.1">
    <property type="nucleotide sequence ID" value="NZ_FOYU01000003.1"/>
</dbReference>
<gene>
    <name evidence="1" type="ORF">SAMN04488070_1916</name>
</gene>
<sequence>MMLVTDEYLTKRGPMEIESMKLTKDELRQLEEFERRRIALNQSEWWDRLSMDQKFGVYQLQKFGFDLAFIRNTEDGPTAVVRRGSEFATVNHEGDVDLSPDIVLRD</sequence>